<keyword evidence="3" id="KW-1185">Reference proteome</keyword>
<feature type="region of interest" description="Disordered" evidence="1">
    <location>
        <begin position="363"/>
        <end position="445"/>
    </location>
</feature>
<sequence>MTEDSNRLIYHRDVTTLIEDSNRLIYNSAKPTPLLANTHRFVDEMCEEAYQKCVEYEQGPGGGDGDVTPDLARMLGYLITEAINDKGQRYISKQILDYSKVDGGFGKLARIYAKHVVGRFIYKEKVGSLMSYFDACCEKDPDYRACNILERLESQNYRCPLTKVTDGHHLILQRRAKDNKDVNFVEEGFGGCLRCVHVAPRFKSHEVTLVVDENPPDGHPVLSLFLLWKNYFFLDIKTLVYGTCTPLYHSILNTIGLECDTGVLFDMMALWLDADTNPETKETEFAFDVALDVAYLSQLERDRYPSRVVLDTMLIPQPRHLKMHASLARVCAWSGVKIYLEKMKAEAEAESLREILEKEKTGWRLAEEGGVEDSDEEENDEPEKRHADEEDENEGTRRGGLGRRRRQMEGDDWRWRVKGQEKEDEEMKETAQLVTQSCADRDGGG</sequence>
<comment type="caution">
    <text evidence="2">The sequence shown here is derived from an EMBL/GenBank/DDBJ whole genome shotgun (WGS) entry which is preliminary data.</text>
</comment>
<dbReference type="EMBL" id="NHTK01000069">
    <property type="protein sequence ID" value="PPR08212.1"/>
    <property type="molecule type" value="Genomic_DNA"/>
</dbReference>
<reference evidence="2 3" key="1">
    <citation type="journal article" date="2018" name="Evol. Lett.">
        <title>Horizontal gene cluster transfer increased hallucinogenic mushroom diversity.</title>
        <authorList>
            <person name="Reynolds H.T."/>
            <person name="Vijayakumar V."/>
            <person name="Gluck-Thaler E."/>
            <person name="Korotkin H.B."/>
            <person name="Matheny P.B."/>
            <person name="Slot J.C."/>
        </authorList>
    </citation>
    <scope>NUCLEOTIDE SEQUENCE [LARGE SCALE GENOMIC DNA]</scope>
    <source>
        <strain evidence="2 3">2629</strain>
    </source>
</reference>
<name>A0A409YYU8_9AGAR</name>
<dbReference type="Proteomes" id="UP000284842">
    <property type="component" value="Unassembled WGS sequence"/>
</dbReference>
<protein>
    <recommendedName>
        <fullName evidence="4">HNH nuclease domain-containing protein</fullName>
    </recommendedName>
</protein>
<dbReference type="AlphaFoldDB" id="A0A409YYU8"/>
<dbReference type="OrthoDB" id="2104739at2759"/>
<proteinExistence type="predicted"/>
<organism evidence="2 3">
    <name type="scientific">Panaeolus cyanescens</name>
    <dbReference type="NCBI Taxonomy" id="181874"/>
    <lineage>
        <taxon>Eukaryota</taxon>
        <taxon>Fungi</taxon>
        <taxon>Dikarya</taxon>
        <taxon>Basidiomycota</taxon>
        <taxon>Agaricomycotina</taxon>
        <taxon>Agaricomycetes</taxon>
        <taxon>Agaricomycetidae</taxon>
        <taxon>Agaricales</taxon>
        <taxon>Agaricineae</taxon>
        <taxon>Galeropsidaceae</taxon>
        <taxon>Panaeolus</taxon>
    </lineage>
</organism>
<gene>
    <name evidence="2" type="ORF">CVT24_001227</name>
</gene>
<feature type="compositionally biased region" description="Acidic residues" evidence="1">
    <location>
        <begin position="369"/>
        <end position="381"/>
    </location>
</feature>
<dbReference type="InParanoid" id="A0A409YYU8"/>
<evidence type="ECO:0000313" key="3">
    <source>
        <dbReference type="Proteomes" id="UP000284842"/>
    </source>
</evidence>
<accession>A0A409YYU8</accession>
<dbReference type="STRING" id="181874.A0A409YYU8"/>
<evidence type="ECO:0000256" key="1">
    <source>
        <dbReference type="SAM" id="MobiDB-lite"/>
    </source>
</evidence>
<evidence type="ECO:0008006" key="4">
    <source>
        <dbReference type="Google" id="ProtNLM"/>
    </source>
</evidence>
<evidence type="ECO:0000313" key="2">
    <source>
        <dbReference type="EMBL" id="PPR08212.1"/>
    </source>
</evidence>
<feature type="compositionally biased region" description="Basic and acidic residues" evidence="1">
    <location>
        <begin position="407"/>
        <end position="421"/>
    </location>
</feature>